<sequence length="71" mass="7991">FASLLQSASIGYMAKRINAAESKKDQIEDKKQAWKHEQAEELEKKAAEGGNEEVVNPFQLITVGFKKDRVI</sequence>
<dbReference type="AlphaFoldDB" id="A0A8J2JQT1"/>
<keyword evidence="2" id="KW-1185">Reference proteome</keyword>
<gene>
    <name evidence="1" type="ORF">AFUS01_LOCUS12953</name>
</gene>
<accession>A0A8J2JQT1</accession>
<name>A0A8J2JQT1_9HEXA</name>
<organism evidence="1 2">
    <name type="scientific">Allacma fusca</name>
    <dbReference type="NCBI Taxonomy" id="39272"/>
    <lineage>
        <taxon>Eukaryota</taxon>
        <taxon>Metazoa</taxon>
        <taxon>Ecdysozoa</taxon>
        <taxon>Arthropoda</taxon>
        <taxon>Hexapoda</taxon>
        <taxon>Collembola</taxon>
        <taxon>Symphypleona</taxon>
        <taxon>Sminthuridae</taxon>
        <taxon>Allacma</taxon>
    </lineage>
</organism>
<evidence type="ECO:0000313" key="1">
    <source>
        <dbReference type="EMBL" id="CAG7723898.1"/>
    </source>
</evidence>
<feature type="non-terminal residue" evidence="1">
    <location>
        <position position="71"/>
    </location>
</feature>
<dbReference type="Proteomes" id="UP000708208">
    <property type="component" value="Unassembled WGS sequence"/>
</dbReference>
<reference evidence="1" key="1">
    <citation type="submission" date="2021-06" db="EMBL/GenBank/DDBJ databases">
        <authorList>
            <person name="Hodson N. C."/>
            <person name="Mongue J. A."/>
            <person name="Jaron S. K."/>
        </authorList>
    </citation>
    <scope>NUCLEOTIDE SEQUENCE</scope>
</reference>
<dbReference type="OrthoDB" id="8890589at2759"/>
<comment type="caution">
    <text evidence="1">The sequence shown here is derived from an EMBL/GenBank/DDBJ whole genome shotgun (WGS) entry which is preliminary data.</text>
</comment>
<feature type="non-terminal residue" evidence="1">
    <location>
        <position position="1"/>
    </location>
</feature>
<protein>
    <submittedName>
        <fullName evidence="1">Uncharacterized protein</fullName>
    </submittedName>
</protein>
<evidence type="ECO:0000313" key="2">
    <source>
        <dbReference type="Proteomes" id="UP000708208"/>
    </source>
</evidence>
<dbReference type="EMBL" id="CAJVCH010103539">
    <property type="protein sequence ID" value="CAG7723898.1"/>
    <property type="molecule type" value="Genomic_DNA"/>
</dbReference>
<proteinExistence type="predicted"/>